<accession>A0AAE8MLQ4</accession>
<evidence type="ECO:0000313" key="2">
    <source>
        <dbReference type="Proteomes" id="UP001187734"/>
    </source>
</evidence>
<dbReference type="Proteomes" id="UP001187734">
    <property type="component" value="Unassembled WGS sequence"/>
</dbReference>
<reference evidence="1" key="1">
    <citation type="submission" date="2018-03" db="EMBL/GenBank/DDBJ databases">
        <authorList>
            <person name="Guldener U."/>
        </authorList>
    </citation>
    <scope>NUCLEOTIDE SEQUENCE</scope>
</reference>
<comment type="caution">
    <text evidence="1">The sequence shown here is derived from an EMBL/GenBank/DDBJ whole genome shotgun (WGS) entry which is preliminary data.</text>
</comment>
<keyword evidence="2" id="KW-1185">Reference proteome</keyword>
<organism evidence="1 2">
    <name type="scientific">Fusarium torulosum</name>
    <dbReference type="NCBI Taxonomy" id="33205"/>
    <lineage>
        <taxon>Eukaryota</taxon>
        <taxon>Fungi</taxon>
        <taxon>Dikarya</taxon>
        <taxon>Ascomycota</taxon>
        <taxon>Pezizomycotina</taxon>
        <taxon>Sordariomycetes</taxon>
        <taxon>Hypocreomycetidae</taxon>
        <taxon>Hypocreales</taxon>
        <taxon>Nectriaceae</taxon>
        <taxon>Fusarium</taxon>
    </lineage>
</organism>
<evidence type="ECO:0000313" key="1">
    <source>
        <dbReference type="EMBL" id="SPJ89573.1"/>
    </source>
</evidence>
<gene>
    <name evidence="1" type="ORF">FTOL_12934</name>
</gene>
<proteinExistence type="predicted"/>
<sequence>MDTTILAQDATPTQT</sequence>
<protein>
    <submittedName>
        <fullName evidence="1">Uncharacterized protein</fullName>
    </submittedName>
</protein>
<name>A0AAE8MLQ4_9HYPO</name>
<dbReference type="EMBL" id="ONZP01000666">
    <property type="protein sequence ID" value="SPJ89573.1"/>
    <property type="molecule type" value="Genomic_DNA"/>
</dbReference>